<sequence>MASCEDVDESRRLRMQLSKFGSEEVEAVNPDHLRLSLH</sequence>
<name>W6U200_ECHGR</name>
<dbReference type="KEGG" id="egl:EGR_10593"/>
<dbReference type="Proteomes" id="UP000019149">
    <property type="component" value="Unassembled WGS sequence"/>
</dbReference>
<gene>
    <name evidence="1" type="ORF">EGR_10593</name>
</gene>
<dbReference type="CTD" id="36346308"/>
<comment type="caution">
    <text evidence="1">The sequence shown here is derived from an EMBL/GenBank/DDBJ whole genome shotgun (WGS) entry which is preliminary data.</text>
</comment>
<protein>
    <submittedName>
        <fullName evidence="1">Uncharacterized protein</fullName>
    </submittedName>
</protein>
<keyword evidence="2" id="KW-1185">Reference proteome</keyword>
<dbReference type="AlphaFoldDB" id="W6U200"/>
<accession>W6U200</accession>
<reference evidence="1 2" key="1">
    <citation type="journal article" date="2013" name="Nat. Genet.">
        <title>The genome of the hydatid tapeworm Echinococcus granulosus.</title>
        <authorList>
            <person name="Zheng H."/>
            <person name="Zhang W."/>
            <person name="Zhang L."/>
            <person name="Zhang Z."/>
            <person name="Li J."/>
            <person name="Lu G."/>
            <person name="Zhu Y."/>
            <person name="Wang Y."/>
            <person name="Huang Y."/>
            <person name="Liu J."/>
            <person name="Kang H."/>
            <person name="Chen J."/>
            <person name="Wang L."/>
            <person name="Chen A."/>
            <person name="Yu S."/>
            <person name="Gao Z."/>
            <person name="Jin L."/>
            <person name="Gu W."/>
            <person name="Wang Z."/>
            <person name="Zhao L."/>
            <person name="Shi B."/>
            <person name="Wen H."/>
            <person name="Lin R."/>
            <person name="Jones M.K."/>
            <person name="Brejova B."/>
            <person name="Vinar T."/>
            <person name="Zhao G."/>
            <person name="McManus D.P."/>
            <person name="Chen Z."/>
            <person name="Zhou Y."/>
            <person name="Wang S."/>
        </authorList>
    </citation>
    <scope>NUCLEOTIDE SEQUENCE [LARGE SCALE GENOMIC DNA]</scope>
</reference>
<dbReference type="EMBL" id="APAU02000238">
    <property type="protein sequence ID" value="EUB54551.1"/>
    <property type="molecule type" value="Genomic_DNA"/>
</dbReference>
<dbReference type="GeneID" id="36346308"/>
<dbReference type="RefSeq" id="XP_024345747.1">
    <property type="nucleotide sequence ID" value="XM_024499842.1"/>
</dbReference>
<evidence type="ECO:0000313" key="2">
    <source>
        <dbReference type="Proteomes" id="UP000019149"/>
    </source>
</evidence>
<organism evidence="1 2">
    <name type="scientific">Echinococcus granulosus</name>
    <name type="common">Hydatid tapeworm</name>
    <dbReference type="NCBI Taxonomy" id="6210"/>
    <lineage>
        <taxon>Eukaryota</taxon>
        <taxon>Metazoa</taxon>
        <taxon>Spiralia</taxon>
        <taxon>Lophotrochozoa</taxon>
        <taxon>Platyhelminthes</taxon>
        <taxon>Cestoda</taxon>
        <taxon>Eucestoda</taxon>
        <taxon>Cyclophyllidea</taxon>
        <taxon>Taeniidae</taxon>
        <taxon>Echinococcus</taxon>
        <taxon>Echinococcus granulosus group</taxon>
    </lineage>
</organism>
<proteinExistence type="predicted"/>
<evidence type="ECO:0000313" key="1">
    <source>
        <dbReference type="EMBL" id="EUB54551.1"/>
    </source>
</evidence>